<accession>X1VLA8</accession>
<reference evidence="2" key="1">
    <citation type="journal article" date="2014" name="Front. Microbiol.">
        <title>High frequency of phylogenetically diverse reductive dehalogenase-homologous genes in deep subseafloor sedimentary metagenomes.</title>
        <authorList>
            <person name="Kawai M."/>
            <person name="Futagami T."/>
            <person name="Toyoda A."/>
            <person name="Takaki Y."/>
            <person name="Nishi S."/>
            <person name="Hori S."/>
            <person name="Arai W."/>
            <person name="Tsubouchi T."/>
            <person name="Morono Y."/>
            <person name="Uchiyama I."/>
            <person name="Ito T."/>
            <person name="Fujiyama A."/>
            <person name="Inagaki F."/>
            <person name="Takami H."/>
        </authorList>
    </citation>
    <scope>NUCLEOTIDE SEQUENCE</scope>
    <source>
        <strain evidence="2">Expedition CK06-06</strain>
    </source>
</reference>
<organism evidence="2">
    <name type="scientific">marine sediment metagenome</name>
    <dbReference type="NCBI Taxonomy" id="412755"/>
    <lineage>
        <taxon>unclassified sequences</taxon>
        <taxon>metagenomes</taxon>
        <taxon>ecological metagenomes</taxon>
    </lineage>
</organism>
<feature type="non-terminal residue" evidence="2">
    <location>
        <position position="116"/>
    </location>
</feature>
<gene>
    <name evidence="2" type="ORF">S12H4_61389</name>
</gene>
<sequence length="116" mass="14052">ADRKKKIEANLNREIKLIFTEIEKLKEEQDESDIQKEKLIDRWKEIKQSIKDKDTWQQQLSKVQLEYKESEQAAKMMIGLQGEIKKIEKIIETKNYAVKEQKELREIERQIEDIDY</sequence>
<proteinExistence type="predicted"/>
<feature type="coiled-coil region" evidence="1">
    <location>
        <begin position="8"/>
        <end position="110"/>
    </location>
</feature>
<name>X1VLA8_9ZZZZ</name>
<protein>
    <submittedName>
        <fullName evidence="2">Uncharacterized protein</fullName>
    </submittedName>
</protein>
<dbReference type="AlphaFoldDB" id="X1VLA8"/>
<keyword evidence="1" id="KW-0175">Coiled coil</keyword>
<feature type="non-terminal residue" evidence="2">
    <location>
        <position position="1"/>
    </location>
</feature>
<comment type="caution">
    <text evidence="2">The sequence shown here is derived from an EMBL/GenBank/DDBJ whole genome shotgun (WGS) entry which is preliminary data.</text>
</comment>
<evidence type="ECO:0000256" key="1">
    <source>
        <dbReference type="SAM" id="Coils"/>
    </source>
</evidence>
<dbReference type="EMBL" id="BARW01040736">
    <property type="protein sequence ID" value="GAJ20097.1"/>
    <property type="molecule type" value="Genomic_DNA"/>
</dbReference>
<evidence type="ECO:0000313" key="2">
    <source>
        <dbReference type="EMBL" id="GAJ20097.1"/>
    </source>
</evidence>